<dbReference type="EMBL" id="CBXV010000004">
    <property type="protein sequence ID" value="CDM65263.1"/>
    <property type="molecule type" value="Genomic_DNA"/>
</dbReference>
<dbReference type="Proteomes" id="UP000031518">
    <property type="component" value="Unassembled WGS sequence"/>
</dbReference>
<keyword evidence="2" id="KW-1185">Reference proteome</keyword>
<dbReference type="STRING" id="454194.PYK22_01261"/>
<gene>
    <name evidence="1" type="ORF">PYK22_01261</name>
</gene>
<evidence type="ECO:0000313" key="2">
    <source>
        <dbReference type="Proteomes" id="UP000031518"/>
    </source>
</evidence>
<reference evidence="1 2" key="1">
    <citation type="submission" date="2013-12" db="EMBL/GenBank/DDBJ databases">
        <authorList>
            <person name="Stott M."/>
        </authorList>
    </citation>
    <scope>NUCLEOTIDE SEQUENCE [LARGE SCALE GENOMIC DNA]</scope>
    <source>
        <strain evidence="1 2">K22</strain>
    </source>
</reference>
<proteinExistence type="predicted"/>
<name>A0A0B6WVE5_9BACT</name>
<accession>A0A0B6WVE5</accession>
<protein>
    <submittedName>
        <fullName evidence="1">Uncharacterized protein</fullName>
    </submittedName>
</protein>
<evidence type="ECO:0000313" key="1">
    <source>
        <dbReference type="EMBL" id="CDM65263.1"/>
    </source>
</evidence>
<dbReference type="AlphaFoldDB" id="A0A0B6WVE5"/>
<organism evidence="1 2">
    <name type="scientific">Pyrinomonas methylaliphatogenes</name>
    <dbReference type="NCBI Taxonomy" id="454194"/>
    <lineage>
        <taxon>Bacteria</taxon>
        <taxon>Pseudomonadati</taxon>
        <taxon>Acidobacteriota</taxon>
        <taxon>Blastocatellia</taxon>
        <taxon>Blastocatellales</taxon>
        <taxon>Pyrinomonadaceae</taxon>
        <taxon>Pyrinomonas</taxon>
    </lineage>
</organism>
<reference evidence="1 2" key="2">
    <citation type="submission" date="2015-01" db="EMBL/GenBank/DDBJ databases">
        <title>Complete genome sequence of Pyrinomonas methylaliphatogenes type strain K22T.</title>
        <authorList>
            <person name="Lee K.C.Y."/>
            <person name="Power J.F."/>
            <person name="Dunfield P.F."/>
            <person name="Morgan X.C."/>
            <person name="Huttenhower C."/>
            <person name="Stott M.B."/>
        </authorList>
    </citation>
    <scope>NUCLEOTIDE SEQUENCE [LARGE SCALE GENOMIC DNA]</scope>
    <source>
        <strain evidence="1 2">K22</strain>
    </source>
</reference>
<sequence length="107" mass="12682">MGQLTGARENVKMIAPKEFLEKYSWDGKRDEESLIIRAMCLGTTDEIITIMKTYETERLREIYLRRIGEFVASNRTFWKLMLDVTDEEYNRALAENPRAAWNMPPFR</sequence>